<evidence type="ECO:0000313" key="3">
    <source>
        <dbReference type="Proteomes" id="UP000006790"/>
    </source>
</evidence>
<feature type="compositionally biased region" description="Low complexity" evidence="1">
    <location>
        <begin position="35"/>
        <end position="49"/>
    </location>
</feature>
<evidence type="ECO:0000313" key="2">
    <source>
        <dbReference type="EMBL" id="AET39783.1"/>
    </source>
</evidence>
<organism evidence="2 3">
    <name type="scientific">Eremothecium cymbalariae (strain CBS 270.75 / DBVPG 7215 / KCTC 17166 / NRRL Y-17582)</name>
    <name type="common">Yeast</name>
    <dbReference type="NCBI Taxonomy" id="931890"/>
    <lineage>
        <taxon>Eukaryota</taxon>
        <taxon>Fungi</taxon>
        <taxon>Dikarya</taxon>
        <taxon>Ascomycota</taxon>
        <taxon>Saccharomycotina</taxon>
        <taxon>Saccharomycetes</taxon>
        <taxon>Saccharomycetales</taxon>
        <taxon>Saccharomycetaceae</taxon>
        <taxon>Eremothecium</taxon>
    </lineage>
</organism>
<proteinExistence type="predicted"/>
<dbReference type="OrthoDB" id="2405700at2759"/>
<evidence type="ECO:0000256" key="1">
    <source>
        <dbReference type="SAM" id="MobiDB-lite"/>
    </source>
</evidence>
<dbReference type="GeneID" id="11472887"/>
<dbReference type="PANTHER" id="PTHR28031:SF1">
    <property type="entry name" value="PROLINE-RICH PROTEIN HUA1"/>
    <property type="match status" value="1"/>
</dbReference>
<dbReference type="PANTHER" id="PTHR28031">
    <property type="entry name" value="PROLINE-RICH PROTEIN HUA1"/>
    <property type="match status" value="1"/>
</dbReference>
<dbReference type="AlphaFoldDB" id="G8JSR1"/>
<dbReference type="HOGENOM" id="CLU_078573_1_0_1"/>
<dbReference type="KEGG" id="erc:Ecym_4771"/>
<name>G8JSR1_ERECY</name>
<dbReference type="EMBL" id="CP002500">
    <property type="protein sequence ID" value="AET39783.1"/>
    <property type="molecule type" value="Genomic_DNA"/>
</dbReference>
<dbReference type="RefSeq" id="XP_003646600.1">
    <property type="nucleotide sequence ID" value="XM_003646552.1"/>
</dbReference>
<dbReference type="eggNOG" id="ENOG502S12N">
    <property type="taxonomic scope" value="Eukaryota"/>
</dbReference>
<feature type="region of interest" description="Disordered" evidence="1">
    <location>
        <begin position="19"/>
        <end position="65"/>
    </location>
</feature>
<accession>G8JSR1</accession>
<dbReference type="InParanoid" id="G8JSR1"/>
<dbReference type="Gene3D" id="6.20.20.10">
    <property type="match status" value="1"/>
</dbReference>
<keyword evidence="3" id="KW-1185">Reference proteome</keyword>
<dbReference type="InterPro" id="IPR038910">
    <property type="entry name" value="Hua1-like"/>
</dbReference>
<gene>
    <name evidence="2" type="ordered locus">Ecym_4771</name>
</gene>
<dbReference type="STRING" id="931890.G8JSR1"/>
<reference evidence="3" key="1">
    <citation type="journal article" date="2012" name="G3 (Bethesda)">
        <title>Pichia sorbitophila, an interspecies yeast hybrid reveals early steps of genome resolution following polyploidization.</title>
        <authorList>
            <person name="Leh Louis V."/>
            <person name="Despons L."/>
            <person name="Friedrich A."/>
            <person name="Martin T."/>
            <person name="Durrens P."/>
            <person name="Casaregola S."/>
            <person name="Neuveglise C."/>
            <person name="Fairhead C."/>
            <person name="Marck C."/>
            <person name="Cruz J.A."/>
            <person name="Straub M.L."/>
            <person name="Kugler V."/>
            <person name="Sacerdot C."/>
            <person name="Uzunov Z."/>
            <person name="Thierry A."/>
            <person name="Weiss S."/>
            <person name="Bleykasten C."/>
            <person name="De Montigny J."/>
            <person name="Jacques N."/>
            <person name="Jung P."/>
            <person name="Lemaire M."/>
            <person name="Mallet S."/>
            <person name="Morel G."/>
            <person name="Richard G.F."/>
            <person name="Sarkar A."/>
            <person name="Savel G."/>
            <person name="Schacherer J."/>
            <person name="Seret M.L."/>
            <person name="Talla E."/>
            <person name="Samson G."/>
            <person name="Jubin C."/>
            <person name="Poulain J."/>
            <person name="Vacherie B."/>
            <person name="Barbe V."/>
            <person name="Pelletier E."/>
            <person name="Sherman D.J."/>
            <person name="Westhof E."/>
            <person name="Weissenbach J."/>
            <person name="Baret P.V."/>
            <person name="Wincker P."/>
            <person name="Gaillardin C."/>
            <person name="Dujon B."/>
            <person name="Souciet J.L."/>
        </authorList>
    </citation>
    <scope>NUCLEOTIDE SEQUENCE [LARGE SCALE GENOMIC DNA]</scope>
    <source>
        <strain evidence="3">CBS 270.75 / DBVPG 7215 / KCTC 17166 / NRRL Y-17582</strain>
    </source>
</reference>
<dbReference type="FunCoup" id="G8JSR1">
    <property type="interactions" value="51"/>
</dbReference>
<sequence>MPKNSLPTYDEVLREKAMVRQNGAQQTAPHGYDHQGYSQQGYSQQGYSQEGCHRNSEPVQSQYPQDPYDIQHARFGHDLPNLPWQYPRFFYCPKCANTGYKLRHGRQCKSCWRKFSRNNARPEVQYLQPRYPVSYVSGGSNSMFFTIPPMQMTLTPHAPVLQTAPLMVPPGDPRIGGYQCAECNGTGRIRFLLDKEYCHVCHGIGRIF</sequence>
<dbReference type="GO" id="GO:0005737">
    <property type="term" value="C:cytoplasm"/>
    <property type="evidence" value="ECO:0007669"/>
    <property type="project" value="EnsemblFungi"/>
</dbReference>
<protein>
    <submittedName>
        <fullName evidence="2">Uncharacterized protein</fullName>
    </submittedName>
</protein>
<dbReference type="Proteomes" id="UP000006790">
    <property type="component" value="Chromosome 4"/>
</dbReference>